<evidence type="ECO:0000259" key="9">
    <source>
        <dbReference type="PROSITE" id="PS51074"/>
    </source>
</evidence>
<evidence type="ECO:0000256" key="6">
    <source>
        <dbReference type="ARBA" id="ARBA00041070"/>
    </source>
</evidence>
<feature type="domain" description="DPH-type MB" evidence="9">
    <location>
        <begin position="3"/>
        <end position="59"/>
    </location>
</feature>
<comment type="catalytic activity">
    <reaction evidence="7">
        <text>2 [3Fe-4S](0)-[protein] + 2 Fe(2+)-[Dph3] + NADH = 2 [4Fe-4S](1+)-[protein] + 2 [Dph3] + NAD(+) + H(+)</text>
        <dbReference type="Rhea" id="RHEA:71239"/>
        <dbReference type="Rhea" id="RHEA-COMP:17997"/>
        <dbReference type="Rhea" id="RHEA-COMP:17998"/>
        <dbReference type="Rhea" id="RHEA-COMP:18001"/>
        <dbReference type="Rhea" id="RHEA-COMP:18002"/>
        <dbReference type="ChEBI" id="CHEBI:15378"/>
        <dbReference type="ChEBI" id="CHEBI:29033"/>
        <dbReference type="ChEBI" id="CHEBI:33723"/>
        <dbReference type="ChEBI" id="CHEBI:47402"/>
        <dbReference type="ChEBI" id="CHEBI:57540"/>
        <dbReference type="ChEBI" id="CHEBI:57945"/>
        <dbReference type="ChEBI" id="CHEBI:83228"/>
    </reaction>
</comment>
<reference evidence="10" key="1">
    <citation type="submission" date="2021-01" db="EMBL/GenBank/DDBJ databases">
        <authorList>
            <person name="Corre E."/>
            <person name="Pelletier E."/>
            <person name="Niang G."/>
            <person name="Scheremetjew M."/>
            <person name="Finn R."/>
            <person name="Kale V."/>
            <person name="Holt S."/>
            <person name="Cochrane G."/>
            <person name="Meng A."/>
            <person name="Brown T."/>
            <person name="Cohen L."/>
        </authorList>
    </citation>
    <scope>NUCLEOTIDE SEQUENCE</scope>
    <source>
        <strain evidence="10">CCMP147</strain>
    </source>
</reference>
<dbReference type="InterPro" id="IPR007872">
    <property type="entry name" value="DPH_MB_dom"/>
</dbReference>
<dbReference type="GO" id="GO:0017183">
    <property type="term" value="P:protein histidyl modification to diphthamide"/>
    <property type="evidence" value="ECO:0007669"/>
    <property type="project" value="InterPro"/>
</dbReference>
<feature type="region of interest" description="Disordered" evidence="8">
    <location>
        <begin position="62"/>
        <end position="88"/>
    </location>
</feature>
<evidence type="ECO:0000256" key="7">
    <source>
        <dbReference type="ARBA" id="ARBA00048125"/>
    </source>
</evidence>
<comment type="pathway">
    <text evidence="1">Protein modification; peptidyl-diphthamide biosynthesis.</text>
</comment>
<evidence type="ECO:0000256" key="1">
    <source>
        <dbReference type="ARBA" id="ARBA00005156"/>
    </source>
</evidence>
<dbReference type="GO" id="GO:0046872">
    <property type="term" value="F:metal ion binding"/>
    <property type="evidence" value="ECO:0007669"/>
    <property type="project" value="UniProtKB-KW"/>
</dbReference>
<dbReference type="FunFam" id="3.10.660.10:FF:000004">
    <property type="entry name" value="Diphthamide biosynthesis protein 3"/>
    <property type="match status" value="1"/>
</dbReference>
<dbReference type="InterPro" id="IPR044248">
    <property type="entry name" value="DPH3/4-like"/>
</dbReference>
<comment type="catalytic activity">
    <reaction evidence="5">
        <text>[3Fe-4S](1+)-[protein] + Fe(2+)-[Dph3] = [3Fe-4S](0)-[protein] + Fe(3+)-[Dph3]</text>
        <dbReference type="Rhea" id="RHEA:71235"/>
        <dbReference type="Rhea" id="RHEA-COMP:17996"/>
        <dbReference type="Rhea" id="RHEA-COMP:17997"/>
        <dbReference type="Rhea" id="RHEA-COMP:18002"/>
        <dbReference type="Rhea" id="RHEA-COMP:18003"/>
        <dbReference type="ChEBI" id="CHEBI:29033"/>
        <dbReference type="ChEBI" id="CHEBI:29034"/>
        <dbReference type="ChEBI" id="CHEBI:33751"/>
        <dbReference type="ChEBI" id="CHEBI:47402"/>
        <dbReference type="ChEBI" id="CHEBI:83228"/>
    </reaction>
</comment>
<comment type="similarity">
    <text evidence="4">Belongs to the DPH3 family.</text>
</comment>
<dbReference type="SUPFAM" id="SSF144217">
    <property type="entry name" value="CSL zinc finger"/>
    <property type="match status" value="1"/>
</dbReference>
<dbReference type="Gene3D" id="3.10.660.10">
    <property type="entry name" value="DPH Zinc finger"/>
    <property type="match status" value="1"/>
</dbReference>
<keyword evidence="3" id="KW-0408">Iron</keyword>
<protein>
    <recommendedName>
        <fullName evidence="6">Diphthamide biosynthesis protein 3</fullName>
    </recommendedName>
</protein>
<dbReference type="PROSITE" id="PS51074">
    <property type="entry name" value="DPH_MB"/>
    <property type="match status" value="1"/>
</dbReference>
<evidence type="ECO:0000256" key="5">
    <source>
        <dbReference type="ARBA" id="ARBA00036267"/>
    </source>
</evidence>
<keyword evidence="2" id="KW-0479">Metal-binding</keyword>
<gene>
    <name evidence="10" type="ORF">TDUB1175_LOCUS4025</name>
</gene>
<feature type="compositionally biased region" description="Acidic residues" evidence="8">
    <location>
        <begin position="62"/>
        <end position="79"/>
    </location>
</feature>
<dbReference type="EMBL" id="HBED01008256">
    <property type="protein sequence ID" value="CAD8298652.1"/>
    <property type="molecule type" value="Transcribed_RNA"/>
</dbReference>
<evidence type="ECO:0000256" key="3">
    <source>
        <dbReference type="ARBA" id="ARBA00023004"/>
    </source>
</evidence>
<proteinExistence type="inferred from homology"/>
<dbReference type="AlphaFoldDB" id="A0A7R9VMJ4"/>
<organism evidence="10">
    <name type="scientific">Pseudictyota dubia</name>
    <dbReference type="NCBI Taxonomy" id="2749911"/>
    <lineage>
        <taxon>Eukaryota</taxon>
        <taxon>Sar</taxon>
        <taxon>Stramenopiles</taxon>
        <taxon>Ochrophyta</taxon>
        <taxon>Bacillariophyta</taxon>
        <taxon>Mediophyceae</taxon>
        <taxon>Biddulphiophycidae</taxon>
        <taxon>Eupodiscales</taxon>
        <taxon>Odontellaceae</taxon>
        <taxon>Pseudictyota</taxon>
    </lineage>
</organism>
<dbReference type="PANTHER" id="PTHR21454:SF31">
    <property type="entry name" value="DIPHTHAMIDE BIOSYNTHESIS PROTEIN 3"/>
    <property type="match status" value="1"/>
</dbReference>
<evidence type="ECO:0000256" key="4">
    <source>
        <dbReference type="ARBA" id="ARBA00024032"/>
    </source>
</evidence>
<dbReference type="Pfam" id="PF05207">
    <property type="entry name" value="Zn_ribbon_CSL"/>
    <property type="match status" value="1"/>
</dbReference>
<evidence type="ECO:0000313" key="10">
    <source>
        <dbReference type="EMBL" id="CAD8298652.1"/>
    </source>
</evidence>
<evidence type="ECO:0000256" key="8">
    <source>
        <dbReference type="SAM" id="MobiDB-lite"/>
    </source>
</evidence>
<dbReference type="InterPro" id="IPR036671">
    <property type="entry name" value="DPH_MB_sf"/>
</dbReference>
<evidence type="ECO:0000256" key="2">
    <source>
        <dbReference type="ARBA" id="ARBA00022723"/>
    </source>
</evidence>
<dbReference type="PANTHER" id="PTHR21454">
    <property type="entry name" value="DPH3 HOMOLOG-RELATED"/>
    <property type="match status" value="1"/>
</dbReference>
<accession>A0A7R9VMJ4</accession>
<name>A0A7R9VMJ4_9STRA</name>
<sequence>MSIYEEVEIEDLDYDSTEQLYTYPCPCGDKFRITLEELWDGEDIARCPSCTLQIMVVYDEEDLPELTEDEDDSEEEEENEKAVKETQVEKKLVEATKKSLAVSG</sequence>